<feature type="non-terminal residue" evidence="3">
    <location>
        <position position="1"/>
    </location>
</feature>
<dbReference type="SUPFAM" id="SSF48403">
    <property type="entry name" value="Ankyrin repeat"/>
    <property type="match status" value="1"/>
</dbReference>
<feature type="region of interest" description="Disordered" evidence="1">
    <location>
        <begin position="460"/>
        <end position="490"/>
    </location>
</feature>
<evidence type="ECO:0000313" key="4">
    <source>
        <dbReference type="Proteomes" id="UP000215902"/>
    </source>
</evidence>
<evidence type="ECO:0000313" key="3">
    <source>
        <dbReference type="EMBL" id="PAA86426.1"/>
    </source>
</evidence>
<feature type="region of interest" description="Disordered" evidence="1">
    <location>
        <begin position="373"/>
        <end position="414"/>
    </location>
</feature>
<sequence length="570" mass="56489">IIQAACETDKMIAWKLFLLAILAATANALFNDKAASPTKDQRLFYRKVSQTSNFFEEIHASESSVSSRTTSISDSASPKGGSGLTKSLISGGAAPKGGSGLTKSLISGGAAPKGGSGHTNSLISDGAALKGGSGHTKSSISDGAAPKGGSGHTKSLISDGASPKGGSGHTKSLISDGAAPKGGSGHTKSLISDGAAPKGGSGHTKSSISDGASPKGGSGHTKSLISDGAAPKGGSGHTKSLISDGAAPKGGSGHTKSLISDGAAPKGGSGHTKSLISDGAAPKGGSGHTKSSISDGASPKGGSGHTKSLISDGAAPKGGSGHTKSLISDGAAPKGGSGLTNGSISGGAAPEGNSSGKNNFKTVSRVVGQSKPLRMVGGGSVQTKNASLGQTSTSNVVSKSGQTTVSSVERSSEGFNKSVDGVTERIKYKDGDNNKSITLSTVKRKVATTEPATEKVRVENGTRRVEFGGTADQQAGRGRIPTEASSPKPGVTPSIKNVLGIIAVALLVFTLLFCCIWTFCGAKLSKCCQLRSTSTRRRCDPTREAGCLRTDDKLCSACASKSLLANGDSG</sequence>
<keyword evidence="2" id="KW-0472">Membrane</keyword>
<evidence type="ECO:0000256" key="1">
    <source>
        <dbReference type="SAM" id="MobiDB-lite"/>
    </source>
</evidence>
<feature type="compositionally biased region" description="Low complexity" evidence="1">
    <location>
        <begin position="66"/>
        <end position="77"/>
    </location>
</feature>
<feature type="transmembrane region" description="Helical" evidence="2">
    <location>
        <begin position="498"/>
        <end position="522"/>
    </location>
</feature>
<dbReference type="EMBL" id="NIVC01000280">
    <property type="protein sequence ID" value="PAA86426.1"/>
    <property type="molecule type" value="Genomic_DNA"/>
</dbReference>
<accession>A0A267GK84</accession>
<dbReference type="AlphaFoldDB" id="A0A267GK84"/>
<keyword evidence="2" id="KW-0812">Transmembrane</keyword>
<feature type="region of interest" description="Disordered" evidence="1">
    <location>
        <begin position="66"/>
        <end position="89"/>
    </location>
</feature>
<comment type="caution">
    <text evidence="3">The sequence shown here is derived from an EMBL/GenBank/DDBJ whole genome shotgun (WGS) entry which is preliminary data.</text>
</comment>
<evidence type="ECO:0000256" key="2">
    <source>
        <dbReference type="SAM" id="Phobius"/>
    </source>
</evidence>
<reference evidence="3 4" key="1">
    <citation type="submission" date="2017-06" db="EMBL/GenBank/DDBJ databases">
        <title>A platform for efficient transgenesis in Macrostomum lignano, a flatworm model organism for stem cell research.</title>
        <authorList>
            <person name="Berezikov E."/>
        </authorList>
    </citation>
    <scope>NUCLEOTIDE SEQUENCE [LARGE SCALE GENOMIC DNA]</scope>
    <source>
        <strain evidence="3">DV1</strain>
        <tissue evidence="3">Whole organism</tissue>
    </source>
</reference>
<protein>
    <submittedName>
        <fullName evidence="3">Uncharacterized protein</fullName>
    </submittedName>
</protein>
<dbReference type="Proteomes" id="UP000215902">
    <property type="component" value="Unassembled WGS sequence"/>
</dbReference>
<keyword evidence="2" id="KW-1133">Transmembrane helix</keyword>
<organism evidence="3 4">
    <name type="scientific">Macrostomum lignano</name>
    <dbReference type="NCBI Taxonomy" id="282301"/>
    <lineage>
        <taxon>Eukaryota</taxon>
        <taxon>Metazoa</taxon>
        <taxon>Spiralia</taxon>
        <taxon>Lophotrochozoa</taxon>
        <taxon>Platyhelminthes</taxon>
        <taxon>Rhabditophora</taxon>
        <taxon>Macrostomorpha</taxon>
        <taxon>Macrostomida</taxon>
        <taxon>Macrostomidae</taxon>
        <taxon>Macrostomum</taxon>
    </lineage>
</organism>
<feature type="region of interest" description="Disordered" evidence="1">
    <location>
        <begin position="109"/>
        <end position="360"/>
    </location>
</feature>
<feature type="compositionally biased region" description="Polar residues" evidence="1">
    <location>
        <begin position="381"/>
        <end position="414"/>
    </location>
</feature>
<proteinExistence type="predicted"/>
<name>A0A267GK84_9PLAT</name>
<keyword evidence="4" id="KW-1185">Reference proteome</keyword>
<feature type="transmembrane region" description="Helical" evidence="2">
    <location>
        <begin position="12"/>
        <end position="30"/>
    </location>
</feature>
<gene>
    <name evidence="3" type="ORF">BOX15_Mlig015810g1</name>
</gene>
<dbReference type="InterPro" id="IPR036770">
    <property type="entry name" value="Ankyrin_rpt-contain_sf"/>
</dbReference>